<organism evidence="1 2">
    <name type="scientific">Mycena belliarum</name>
    <dbReference type="NCBI Taxonomy" id="1033014"/>
    <lineage>
        <taxon>Eukaryota</taxon>
        <taxon>Fungi</taxon>
        <taxon>Dikarya</taxon>
        <taxon>Basidiomycota</taxon>
        <taxon>Agaricomycotina</taxon>
        <taxon>Agaricomycetes</taxon>
        <taxon>Agaricomycetidae</taxon>
        <taxon>Agaricales</taxon>
        <taxon>Marasmiineae</taxon>
        <taxon>Mycenaceae</taxon>
        <taxon>Mycena</taxon>
    </lineage>
</organism>
<sequence>MFVLQPTTTASMASLQALVPTDYERYKALLFPTGEATPFIVEIPKSPFAESDAPVGGLAYMPYLTDGPASHPANHSYLEILVVDGSGASQYMTIIMVDQDHPRHLTVPHNMCIQSVVGGGVSWTGNVLAVRRVGGRLADVQPEHIAPITENVAYLIRAEVNAVISRL</sequence>
<accession>A0AAD6TQG4</accession>
<reference evidence="1" key="1">
    <citation type="submission" date="2023-03" db="EMBL/GenBank/DDBJ databases">
        <title>Massive genome expansion in bonnet fungi (Mycena s.s.) driven by repeated elements and novel gene families across ecological guilds.</title>
        <authorList>
            <consortium name="Lawrence Berkeley National Laboratory"/>
            <person name="Harder C.B."/>
            <person name="Miyauchi S."/>
            <person name="Viragh M."/>
            <person name="Kuo A."/>
            <person name="Thoen E."/>
            <person name="Andreopoulos B."/>
            <person name="Lu D."/>
            <person name="Skrede I."/>
            <person name="Drula E."/>
            <person name="Henrissat B."/>
            <person name="Morin E."/>
            <person name="Kohler A."/>
            <person name="Barry K."/>
            <person name="LaButti K."/>
            <person name="Morin E."/>
            <person name="Salamov A."/>
            <person name="Lipzen A."/>
            <person name="Mereny Z."/>
            <person name="Hegedus B."/>
            <person name="Baldrian P."/>
            <person name="Stursova M."/>
            <person name="Weitz H."/>
            <person name="Taylor A."/>
            <person name="Grigoriev I.V."/>
            <person name="Nagy L.G."/>
            <person name="Martin F."/>
            <person name="Kauserud H."/>
        </authorList>
    </citation>
    <scope>NUCLEOTIDE SEQUENCE</scope>
    <source>
        <strain evidence="1">CBHHK173m</strain>
    </source>
</reference>
<keyword evidence="2" id="KW-1185">Reference proteome</keyword>
<protein>
    <submittedName>
        <fullName evidence="1">Uncharacterized protein</fullName>
    </submittedName>
</protein>
<proteinExistence type="predicted"/>
<name>A0AAD6TQG4_9AGAR</name>
<dbReference type="EMBL" id="JARJCN010000105">
    <property type="protein sequence ID" value="KAJ7075046.1"/>
    <property type="molecule type" value="Genomic_DNA"/>
</dbReference>
<evidence type="ECO:0000313" key="1">
    <source>
        <dbReference type="EMBL" id="KAJ7075046.1"/>
    </source>
</evidence>
<comment type="caution">
    <text evidence="1">The sequence shown here is derived from an EMBL/GenBank/DDBJ whole genome shotgun (WGS) entry which is preliminary data.</text>
</comment>
<dbReference type="AlphaFoldDB" id="A0AAD6TQG4"/>
<evidence type="ECO:0000313" key="2">
    <source>
        <dbReference type="Proteomes" id="UP001222325"/>
    </source>
</evidence>
<gene>
    <name evidence="1" type="ORF">B0H15DRAFT_806489</name>
</gene>
<dbReference type="Proteomes" id="UP001222325">
    <property type="component" value="Unassembled WGS sequence"/>
</dbReference>